<keyword evidence="1" id="KW-0812">Transmembrane</keyword>
<feature type="transmembrane region" description="Helical" evidence="1">
    <location>
        <begin position="28"/>
        <end position="47"/>
    </location>
</feature>
<comment type="caution">
    <text evidence="2">The sequence shown here is derived from an EMBL/GenBank/DDBJ whole genome shotgun (WGS) entry which is preliminary data.</text>
</comment>
<name>A0A9D4FKB0_DREPO</name>
<sequence length="72" mass="7963">MTVAISAHYVITAMTVAAVTFNLQTHSVFMAFLSVAAAVIYPILGWYTQQTKIYSLCEIEPRSVKTGHNAWV</sequence>
<gene>
    <name evidence="2" type="ORF">DPMN_152381</name>
</gene>
<proteinExistence type="predicted"/>
<evidence type="ECO:0000256" key="1">
    <source>
        <dbReference type="SAM" id="Phobius"/>
    </source>
</evidence>
<dbReference type="Proteomes" id="UP000828390">
    <property type="component" value="Unassembled WGS sequence"/>
</dbReference>
<evidence type="ECO:0000313" key="2">
    <source>
        <dbReference type="EMBL" id="KAH3798778.1"/>
    </source>
</evidence>
<keyword evidence="1" id="KW-0472">Membrane</keyword>
<keyword evidence="3" id="KW-1185">Reference proteome</keyword>
<reference evidence="2" key="1">
    <citation type="journal article" date="2019" name="bioRxiv">
        <title>The Genome of the Zebra Mussel, Dreissena polymorpha: A Resource for Invasive Species Research.</title>
        <authorList>
            <person name="McCartney M.A."/>
            <person name="Auch B."/>
            <person name="Kono T."/>
            <person name="Mallez S."/>
            <person name="Zhang Y."/>
            <person name="Obille A."/>
            <person name="Becker A."/>
            <person name="Abrahante J.E."/>
            <person name="Garbe J."/>
            <person name="Badalamenti J.P."/>
            <person name="Herman A."/>
            <person name="Mangelson H."/>
            <person name="Liachko I."/>
            <person name="Sullivan S."/>
            <person name="Sone E.D."/>
            <person name="Koren S."/>
            <person name="Silverstein K.A.T."/>
            <person name="Beckman K.B."/>
            <person name="Gohl D.M."/>
        </authorList>
    </citation>
    <scope>NUCLEOTIDE SEQUENCE</scope>
    <source>
        <strain evidence="2">Duluth1</strain>
        <tissue evidence="2">Whole animal</tissue>
    </source>
</reference>
<dbReference type="AlphaFoldDB" id="A0A9D4FKB0"/>
<dbReference type="EMBL" id="JAIWYP010000007">
    <property type="protein sequence ID" value="KAH3798778.1"/>
    <property type="molecule type" value="Genomic_DNA"/>
</dbReference>
<organism evidence="2 3">
    <name type="scientific">Dreissena polymorpha</name>
    <name type="common">Zebra mussel</name>
    <name type="synonym">Mytilus polymorpha</name>
    <dbReference type="NCBI Taxonomy" id="45954"/>
    <lineage>
        <taxon>Eukaryota</taxon>
        <taxon>Metazoa</taxon>
        <taxon>Spiralia</taxon>
        <taxon>Lophotrochozoa</taxon>
        <taxon>Mollusca</taxon>
        <taxon>Bivalvia</taxon>
        <taxon>Autobranchia</taxon>
        <taxon>Heteroconchia</taxon>
        <taxon>Euheterodonta</taxon>
        <taxon>Imparidentia</taxon>
        <taxon>Neoheterodontei</taxon>
        <taxon>Myida</taxon>
        <taxon>Dreissenoidea</taxon>
        <taxon>Dreissenidae</taxon>
        <taxon>Dreissena</taxon>
    </lineage>
</organism>
<keyword evidence="1" id="KW-1133">Transmembrane helix</keyword>
<accession>A0A9D4FKB0</accession>
<reference evidence="2" key="2">
    <citation type="submission" date="2020-11" db="EMBL/GenBank/DDBJ databases">
        <authorList>
            <person name="McCartney M.A."/>
            <person name="Auch B."/>
            <person name="Kono T."/>
            <person name="Mallez S."/>
            <person name="Becker A."/>
            <person name="Gohl D.M."/>
            <person name="Silverstein K.A.T."/>
            <person name="Koren S."/>
            <person name="Bechman K.B."/>
            <person name="Herman A."/>
            <person name="Abrahante J.E."/>
            <person name="Garbe J."/>
        </authorList>
    </citation>
    <scope>NUCLEOTIDE SEQUENCE</scope>
    <source>
        <strain evidence="2">Duluth1</strain>
        <tissue evidence="2">Whole animal</tissue>
    </source>
</reference>
<evidence type="ECO:0000313" key="3">
    <source>
        <dbReference type="Proteomes" id="UP000828390"/>
    </source>
</evidence>
<protein>
    <submittedName>
        <fullName evidence="2">Uncharacterized protein</fullName>
    </submittedName>
</protein>